<dbReference type="SMART" id="SM00408">
    <property type="entry name" value="IGc2"/>
    <property type="match status" value="1"/>
</dbReference>
<dbReference type="CDD" id="cd00063">
    <property type="entry name" value="FN3"/>
    <property type="match status" value="3"/>
</dbReference>
<dbReference type="PANTHER" id="PTHR13817">
    <property type="entry name" value="TITIN"/>
    <property type="match status" value="1"/>
</dbReference>
<dbReference type="FunFam" id="2.60.40.10:FF:000124">
    <property type="entry name" value="Myomesin 1"/>
    <property type="match status" value="1"/>
</dbReference>
<dbReference type="InterPro" id="IPR013783">
    <property type="entry name" value="Ig-like_fold"/>
</dbReference>
<feature type="domain" description="Fibronectin type-III" evidence="5">
    <location>
        <begin position="244"/>
        <end position="341"/>
    </location>
</feature>
<dbReference type="InterPro" id="IPR013098">
    <property type="entry name" value="Ig_I-set"/>
</dbReference>
<dbReference type="PRINTS" id="PR00014">
    <property type="entry name" value="FNTYPEIII"/>
</dbReference>
<feature type="region of interest" description="Disordered" evidence="3">
    <location>
        <begin position="843"/>
        <end position="865"/>
    </location>
</feature>
<evidence type="ECO:0000256" key="2">
    <source>
        <dbReference type="ARBA" id="ARBA00023319"/>
    </source>
</evidence>
<dbReference type="FunFam" id="2.60.40.10:FF:000029">
    <property type="entry name" value="Myomesin 1"/>
    <property type="match status" value="1"/>
</dbReference>
<dbReference type="InterPro" id="IPR036179">
    <property type="entry name" value="Ig-like_dom_sf"/>
</dbReference>
<feature type="domain" description="Ig-like" evidence="4">
    <location>
        <begin position="333"/>
        <end position="427"/>
    </location>
</feature>
<dbReference type="InterPro" id="IPR007110">
    <property type="entry name" value="Ig-like_dom"/>
</dbReference>
<dbReference type="GeneTree" id="ENSGT00940000157057"/>
<organism evidence="6 7">
    <name type="scientific">Canis lupus dingo</name>
    <name type="common">dingo</name>
    <dbReference type="NCBI Taxonomy" id="286419"/>
    <lineage>
        <taxon>Eukaryota</taxon>
        <taxon>Metazoa</taxon>
        <taxon>Chordata</taxon>
        <taxon>Craniata</taxon>
        <taxon>Vertebrata</taxon>
        <taxon>Euteleostomi</taxon>
        <taxon>Mammalia</taxon>
        <taxon>Eutheria</taxon>
        <taxon>Laurasiatheria</taxon>
        <taxon>Carnivora</taxon>
        <taxon>Caniformia</taxon>
        <taxon>Canidae</taxon>
        <taxon>Canis</taxon>
    </lineage>
</organism>
<dbReference type="SUPFAM" id="SSF48726">
    <property type="entry name" value="Immunoglobulin"/>
    <property type="match status" value="4"/>
</dbReference>
<dbReference type="Gene3D" id="2.60.40.10">
    <property type="entry name" value="Immunoglobulins"/>
    <property type="match status" value="8"/>
</dbReference>
<evidence type="ECO:0000256" key="1">
    <source>
        <dbReference type="ARBA" id="ARBA00022737"/>
    </source>
</evidence>
<proteinExistence type="predicted"/>
<evidence type="ECO:0000313" key="6">
    <source>
        <dbReference type="Ensembl" id="ENSCAFP00020015278.1"/>
    </source>
</evidence>
<dbReference type="Pfam" id="PF00041">
    <property type="entry name" value="fn3"/>
    <property type="match status" value="3"/>
</dbReference>
<evidence type="ECO:0000256" key="3">
    <source>
        <dbReference type="SAM" id="MobiDB-lite"/>
    </source>
</evidence>
<dbReference type="InterPro" id="IPR003598">
    <property type="entry name" value="Ig_sub2"/>
</dbReference>
<dbReference type="InterPro" id="IPR050964">
    <property type="entry name" value="Striated_Muscle_Regulatory"/>
</dbReference>
<dbReference type="Pfam" id="PF07679">
    <property type="entry name" value="I-set"/>
    <property type="match status" value="2"/>
</dbReference>
<keyword evidence="7" id="KW-1185">Reference proteome</keyword>
<dbReference type="FunFam" id="2.60.40.10:FF:000179">
    <property type="entry name" value="Myomesin 2"/>
    <property type="match status" value="1"/>
</dbReference>
<evidence type="ECO:0000259" key="4">
    <source>
        <dbReference type="PROSITE" id="PS50835"/>
    </source>
</evidence>
<dbReference type="FunFam" id="2.60.40.10:FF:000222">
    <property type="entry name" value="Myomesin 1"/>
    <property type="match status" value="1"/>
</dbReference>
<dbReference type="PANTHER" id="PTHR13817:SF22">
    <property type="entry name" value="MYOMESIN-2"/>
    <property type="match status" value="1"/>
</dbReference>
<dbReference type="Proteomes" id="UP000694391">
    <property type="component" value="Unplaced"/>
</dbReference>
<keyword evidence="2" id="KW-0393">Immunoglobulin domain</keyword>
<evidence type="ECO:0000313" key="7">
    <source>
        <dbReference type="Proteomes" id="UP000694391"/>
    </source>
</evidence>
<dbReference type="SMART" id="SM00060">
    <property type="entry name" value="FN3"/>
    <property type="match status" value="3"/>
</dbReference>
<feature type="domain" description="Ig-like" evidence="4">
    <location>
        <begin position="545"/>
        <end position="625"/>
    </location>
</feature>
<dbReference type="InterPro" id="IPR036116">
    <property type="entry name" value="FN3_sf"/>
</dbReference>
<dbReference type="FunFam" id="2.60.40.10:FF:000670">
    <property type="entry name" value="Myomesin 2"/>
    <property type="match status" value="1"/>
</dbReference>
<dbReference type="FunFam" id="2.60.40.10:FF:002172">
    <property type="entry name" value="Myomesin 1a (skelemin)"/>
    <property type="match status" value="1"/>
</dbReference>
<dbReference type="FunFam" id="2.60.40.10:FF:000197">
    <property type="entry name" value="Myomesin 1"/>
    <property type="match status" value="1"/>
</dbReference>
<dbReference type="InterPro" id="IPR003961">
    <property type="entry name" value="FN3_dom"/>
</dbReference>
<name>A0A8C0KGP3_CANLU</name>
<reference evidence="6" key="1">
    <citation type="submission" date="2025-08" db="UniProtKB">
        <authorList>
            <consortium name="Ensembl"/>
        </authorList>
    </citation>
    <scope>IDENTIFICATION</scope>
</reference>
<dbReference type="AlphaFoldDB" id="A0A8C0KGP3"/>
<protein>
    <submittedName>
        <fullName evidence="6">Myomesin 2</fullName>
    </submittedName>
</protein>
<dbReference type="PROSITE" id="PS50853">
    <property type="entry name" value="FN3"/>
    <property type="match status" value="3"/>
</dbReference>
<feature type="domain" description="Fibronectin type-III" evidence="5">
    <location>
        <begin position="43"/>
        <end position="136"/>
    </location>
</feature>
<dbReference type="Ensembl" id="ENSCAFT00020017752.1">
    <property type="protein sequence ID" value="ENSCAFP00020015278.1"/>
    <property type="gene ID" value="ENSCAFG00020012186.1"/>
</dbReference>
<feature type="domain" description="Ig-like" evidence="4">
    <location>
        <begin position="741"/>
        <end position="836"/>
    </location>
</feature>
<accession>A0A8C0KGP3</accession>
<dbReference type="CDD" id="cd05891">
    <property type="entry name" value="IgI_M-protein_C"/>
    <property type="match status" value="1"/>
</dbReference>
<dbReference type="PROSITE" id="PS50835">
    <property type="entry name" value="IG_LIKE"/>
    <property type="match status" value="3"/>
</dbReference>
<dbReference type="InterPro" id="IPR003599">
    <property type="entry name" value="Ig_sub"/>
</dbReference>
<dbReference type="FunFam" id="2.60.40.10:FF:000233">
    <property type="entry name" value="Myomesin 1"/>
    <property type="match status" value="1"/>
</dbReference>
<reference evidence="6" key="2">
    <citation type="submission" date="2025-09" db="UniProtKB">
        <authorList>
            <consortium name="Ensembl"/>
        </authorList>
    </citation>
    <scope>IDENTIFICATION</scope>
</reference>
<keyword evidence="1" id="KW-0677">Repeat</keyword>
<sequence length="865" mass="96647">MRRRPCGKPYVFRVLSANKHGLSEPSEITAPIQAQDTIAVPSAPGRVLASRNTRTSVVVQWDRPKHEEDLLGYYVDCCVAGSNAWEPCNHKPIGYNRFVVHGLTTGEQYVFRVKAVNAMGMSENSQESDVIKVQAALTVPSHPYGVTLLNCDGHSMTLGWKVPRYSGGAPILGYYLDRREAQHRNWHEVNSSPIKERIFTVEGLTEGSLYEFKIAAANLAGIGQPSDPSELFKCEAWTMPEPGPAYDLTFCEVRDSSLVVLWKAPVYSGSSPVSGYFVDYKEEDSGEWSTVNEAPTASRYLKVCDLHQGKTYVFRVRAVNASGVGRPSETSEPVLVEARPGTKEISAGVDEEGNIYLGFDCQEMTDASQFTWCRAYEELAEDDHKFRVETAGDHSKLYFKNPDKGDLGTYSVSVSDTDGVSSSFTLDEEAIPLKSELAYEIFDQGQVRFWLQAEHLSPDASYRFIINDREVSDSEKHKIKCDKATGVIEMVMDRFTIDNEGTYTVQIRDGKAKSQSSLVLIGDAFKAVLDEAELQRREFLRKQGPHFAEYLHWDVTDECEVRLLCKVANTKRETVFKWLKDDVLYDAEAPDLERAVCQLLIPKLSKKDLGEYKATLKDDRGQDVSVLEIAGKVYDDMVLAMSRVCGASASPLKVLCTEEGIRLQCFMKYFTEEMKVNWYHKDAKISSSDHMRIGGSEEMAWLQICEPTEKDKGKYTFEIYDGKDNHQRSLDLSGQGKTVVPGASRRRLIGGLPDVVTIMEGKTLNLTCTVFGNPDPEVVWFKNDKDIELSDHFSVKVEQAKYVSMTIKGVSSEDSGKYSIHVKNKYGGEKIDVTVSVYKHGEKIPEVSPPQQAKPKLIPASASGP</sequence>
<dbReference type="SUPFAM" id="SSF49265">
    <property type="entry name" value="Fibronectin type III"/>
    <property type="match status" value="2"/>
</dbReference>
<dbReference type="SMART" id="SM00409">
    <property type="entry name" value="IG"/>
    <property type="match status" value="2"/>
</dbReference>
<feature type="domain" description="Fibronectin type-III" evidence="5">
    <location>
        <begin position="139"/>
        <end position="241"/>
    </location>
</feature>
<evidence type="ECO:0000259" key="5">
    <source>
        <dbReference type="PROSITE" id="PS50853"/>
    </source>
</evidence>